<evidence type="ECO:0000256" key="10">
    <source>
        <dbReference type="HAMAP-Rule" id="MF_00162"/>
    </source>
</evidence>
<keyword evidence="5" id="KW-0479">Metal-binding</keyword>
<dbReference type="NCBIfam" id="TIGR01380">
    <property type="entry name" value="glut_syn"/>
    <property type="match status" value="1"/>
</dbReference>
<evidence type="ECO:0000256" key="4">
    <source>
        <dbReference type="ARBA" id="ARBA00022684"/>
    </source>
</evidence>
<feature type="domain" description="ATP-grasp" evidence="11">
    <location>
        <begin position="132"/>
        <end position="317"/>
    </location>
</feature>
<comment type="cofactor">
    <cofactor evidence="2">
        <name>Mg(2+)</name>
        <dbReference type="ChEBI" id="CHEBI:18420"/>
    </cofactor>
</comment>
<keyword evidence="3 10" id="KW-0436">Ligase</keyword>
<dbReference type="UniPathway" id="UPA00142">
    <property type="reaction ID" value="UER00210"/>
</dbReference>
<dbReference type="PROSITE" id="PS50975">
    <property type="entry name" value="ATP_GRASP"/>
    <property type="match status" value="1"/>
</dbReference>
<dbReference type="SUPFAM" id="SSF52440">
    <property type="entry name" value="PreATP-grasp domain"/>
    <property type="match status" value="1"/>
</dbReference>
<comment type="cofactor">
    <cofactor evidence="1">
        <name>Mn(2+)</name>
        <dbReference type="ChEBI" id="CHEBI:29035"/>
    </cofactor>
</comment>
<dbReference type="InterPro" id="IPR016185">
    <property type="entry name" value="PreATP-grasp_dom_sf"/>
</dbReference>
<evidence type="ECO:0000256" key="5">
    <source>
        <dbReference type="ARBA" id="ARBA00022723"/>
    </source>
</evidence>
<dbReference type="PANTHER" id="PTHR21621:SF4">
    <property type="entry name" value="GLUTATHIONE SYNTHETASE"/>
    <property type="match status" value="1"/>
</dbReference>
<comment type="catalytic activity">
    <reaction evidence="10">
        <text>gamma-L-glutamyl-L-cysteine + glycine + ATP = glutathione + ADP + phosphate + H(+)</text>
        <dbReference type="Rhea" id="RHEA:13557"/>
        <dbReference type="ChEBI" id="CHEBI:15378"/>
        <dbReference type="ChEBI" id="CHEBI:30616"/>
        <dbReference type="ChEBI" id="CHEBI:43474"/>
        <dbReference type="ChEBI" id="CHEBI:57305"/>
        <dbReference type="ChEBI" id="CHEBI:57925"/>
        <dbReference type="ChEBI" id="CHEBI:58173"/>
        <dbReference type="ChEBI" id="CHEBI:456216"/>
        <dbReference type="EC" id="6.3.2.3"/>
    </reaction>
</comment>
<dbReference type="NCBIfam" id="NF003573">
    <property type="entry name" value="PRK05246.1"/>
    <property type="match status" value="1"/>
</dbReference>
<dbReference type="Pfam" id="PF02951">
    <property type="entry name" value="GSH-S_N"/>
    <property type="match status" value="1"/>
</dbReference>
<dbReference type="InterPro" id="IPR004218">
    <property type="entry name" value="GSHS_ATP-bd"/>
</dbReference>
<evidence type="ECO:0000256" key="1">
    <source>
        <dbReference type="ARBA" id="ARBA00001936"/>
    </source>
</evidence>
<dbReference type="GO" id="GO:0005737">
    <property type="term" value="C:cytoplasm"/>
    <property type="evidence" value="ECO:0007669"/>
    <property type="project" value="TreeGrafter"/>
</dbReference>
<reference evidence="12 13" key="1">
    <citation type="submission" date="2017-08" db="EMBL/GenBank/DDBJ databases">
        <title>Fine stratification of microbial communities through a metagenomic profile of the photic zone.</title>
        <authorList>
            <person name="Haro-Moreno J.M."/>
            <person name="Lopez-Perez M."/>
            <person name="De La Torre J."/>
            <person name="Picazo A."/>
            <person name="Camacho A."/>
            <person name="Rodriguez-Valera F."/>
        </authorList>
    </citation>
    <scope>NUCLEOTIDE SEQUENCE [LARGE SCALE GENOMIC DNA]</scope>
    <source>
        <strain evidence="12">MED-G24</strain>
    </source>
</reference>
<keyword evidence="9" id="KW-0464">Manganese</keyword>
<gene>
    <name evidence="10" type="primary">gshB</name>
    <name evidence="12" type="ORF">CNE99_00285</name>
</gene>
<evidence type="ECO:0000256" key="2">
    <source>
        <dbReference type="ARBA" id="ARBA00001946"/>
    </source>
</evidence>
<evidence type="ECO:0000256" key="7">
    <source>
        <dbReference type="ARBA" id="ARBA00022840"/>
    </source>
</evidence>
<dbReference type="SUPFAM" id="SSF56059">
    <property type="entry name" value="Glutathione synthetase ATP-binding domain-like"/>
    <property type="match status" value="1"/>
</dbReference>
<dbReference type="Gene3D" id="3.40.50.20">
    <property type="match status" value="1"/>
</dbReference>
<dbReference type="InterPro" id="IPR004215">
    <property type="entry name" value="GSHS_N"/>
</dbReference>
<comment type="similarity">
    <text evidence="10">Belongs to the prokaryotic GSH synthase family.</text>
</comment>
<accession>A0A2A5X158</accession>
<keyword evidence="4 10" id="KW-0317">Glutathione biosynthesis</keyword>
<dbReference type="FunFam" id="3.30.1490.20:FF:000009">
    <property type="entry name" value="Glutathione synthetase"/>
    <property type="match status" value="1"/>
</dbReference>
<dbReference type="GO" id="GO:0005524">
    <property type="term" value="F:ATP binding"/>
    <property type="evidence" value="ECO:0007669"/>
    <property type="project" value="UniProtKB-UniRule"/>
</dbReference>
<evidence type="ECO:0000259" key="11">
    <source>
        <dbReference type="PROSITE" id="PS50975"/>
    </source>
</evidence>
<dbReference type="Gene3D" id="3.30.1490.20">
    <property type="entry name" value="ATP-grasp fold, A domain"/>
    <property type="match status" value="1"/>
</dbReference>
<dbReference type="Gene3D" id="3.30.470.20">
    <property type="entry name" value="ATP-grasp fold, B domain"/>
    <property type="match status" value="1"/>
</dbReference>
<name>A0A2A5X158_9GAMM</name>
<dbReference type="InterPro" id="IPR006284">
    <property type="entry name" value="Glut_synth_pro"/>
</dbReference>
<evidence type="ECO:0000313" key="13">
    <source>
        <dbReference type="Proteomes" id="UP000219327"/>
    </source>
</evidence>
<proteinExistence type="inferred from homology"/>
<dbReference type="Proteomes" id="UP000219327">
    <property type="component" value="Unassembled WGS sequence"/>
</dbReference>
<keyword evidence="6 10" id="KW-0547">Nucleotide-binding</keyword>
<organism evidence="12 13">
    <name type="scientific">OM182 bacterium MED-G24</name>
    <dbReference type="NCBI Taxonomy" id="1986255"/>
    <lineage>
        <taxon>Bacteria</taxon>
        <taxon>Pseudomonadati</taxon>
        <taxon>Pseudomonadota</taxon>
        <taxon>Gammaproteobacteria</taxon>
        <taxon>OMG group</taxon>
        <taxon>OM182 clade</taxon>
    </lineage>
</organism>
<dbReference type="Pfam" id="PF02955">
    <property type="entry name" value="GSH-S_ATP"/>
    <property type="match status" value="1"/>
</dbReference>
<comment type="pathway">
    <text evidence="10">Sulfur metabolism; glutathione biosynthesis; glutathione from L-cysteine and L-glutamate: step 2/2.</text>
</comment>
<dbReference type="AlphaFoldDB" id="A0A2A5X158"/>
<dbReference type="PANTHER" id="PTHR21621">
    <property type="entry name" value="RIBOSOMAL PROTEIN S6 MODIFICATION PROTEIN"/>
    <property type="match status" value="1"/>
</dbReference>
<evidence type="ECO:0000256" key="8">
    <source>
        <dbReference type="ARBA" id="ARBA00022842"/>
    </source>
</evidence>
<comment type="caution">
    <text evidence="12">The sequence shown here is derived from an EMBL/GenBank/DDBJ whole genome shotgun (WGS) entry which is preliminary data.</text>
</comment>
<dbReference type="InterPro" id="IPR011761">
    <property type="entry name" value="ATP-grasp"/>
</dbReference>
<keyword evidence="8" id="KW-0460">Magnesium</keyword>
<evidence type="ECO:0000256" key="6">
    <source>
        <dbReference type="ARBA" id="ARBA00022741"/>
    </source>
</evidence>
<sequence>MTVRLGVVMDPVETINPKKDSTLAMMLAAARRDWSVFVITLDGLHVSDGQLQIRGHDIRIDTTITDWSSASDWYQLGPEETRSPSDFSVLLMRKDPPFNMEYIYATYLLEMAERSGTPVLNRPGSIRDANEKLFALRFPQCCPPHLVSRNPALLRAFHAEHQDVIYKPLDGMGGMSIFRAAPRDSNLSVIIETLTDGGRRQIMAQRYIPEIVDGDTRILLINGEPIPFGLARIPLAGESRGNLAAGGTGVSRALNDRDQWICEQIAPTLKEYGLYFVGIDVIGDYLTEINVTCPTCIRELDAQRDLDIADRYLDFITETLL</sequence>
<keyword evidence="7 10" id="KW-0067">ATP-binding</keyword>
<dbReference type="EMBL" id="NTKD01000001">
    <property type="protein sequence ID" value="PDH42253.1"/>
    <property type="molecule type" value="Genomic_DNA"/>
</dbReference>
<dbReference type="InterPro" id="IPR013815">
    <property type="entry name" value="ATP_grasp_subdomain_1"/>
</dbReference>
<dbReference type="EC" id="6.3.2.3" evidence="10"/>
<dbReference type="GO" id="GO:0004363">
    <property type="term" value="F:glutathione synthase activity"/>
    <property type="evidence" value="ECO:0007669"/>
    <property type="project" value="UniProtKB-UniRule"/>
</dbReference>
<dbReference type="GO" id="GO:0046872">
    <property type="term" value="F:metal ion binding"/>
    <property type="evidence" value="ECO:0007669"/>
    <property type="project" value="UniProtKB-KW"/>
</dbReference>
<protein>
    <recommendedName>
        <fullName evidence="10">Glutathione synthetase</fullName>
        <ecNumber evidence="10">6.3.2.3</ecNumber>
    </recommendedName>
    <alternativeName>
        <fullName evidence="10">GSH synthetase</fullName>
        <shortName evidence="10">GSH-S</shortName>
        <shortName evidence="10">GSHase</shortName>
    </alternativeName>
    <alternativeName>
        <fullName evidence="10">Glutathione synthase</fullName>
    </alternativeName>
</protein>
<evidence type="ECO:0000256" key="9">
    <source>
        <dbReference type="ARBA" id="ARBA00023211"/>
    </source>
</evidence>
<evidence type="ECO:0000313" key="12">
    <source>
        <dbReference type="EMBL" id="PDH42253.1"/>
    </source>
</evidence>
<evidence type="ECO:0000256" key="3">
    <source>
        <dbReference type="ARBA" id="ARBA00022598"/>
    </source>
</evidence>
<dbReference type="HAMAP" id="MF_00162">
    <property type="entry name" value="GSH_S"/>
    <property type="match status" value="1"/>
</dbReference>